<dbReference type="PANTHER" id="PTHR45639:SF4">
    <property type="entry name" value="HSC70CB, ISOFORM G"/>
    <property type="match status" value="1"/>
</dbReference>
<comment type="caution">
    <text evidence="4">The sequence shown here is derived from an EMBL/GenBank/DDBJ whole genome shotgun (WGS) entry which is preliminary data.</text>
</comment>
<reference evidence="4 5" key="1">
    <citation type="submission" date="2015-12" db="EMBL/GenBank/DDBJ databases">
        <title>The genome of Folsomia candida.</title>
        <authorList>
            <person name="Faddeeva A."/>
            <person name="Derks M.F."/>
            <person name="Anvar Y."/>
            <person name="Smit S."/>
            <person name="Van Straalen N."/>
            <person name="Roelofs D."/>
        </authorList>
    </citation>
    <scope>NUCLEOTIDE SEQUENCE [LARGE SCALE GENOMIC DNA]</scope>
    <source>
        <strain evidence="4 5">VU population</strain>
        <tissue evidence="4">Whole body</tissue>
    </source>
</reference>
<keyword evidence="4" id="KW-0346">Stress response</keyword>
<dbReference type="STRING" id="158441.A0A226DNK7"/>
<dbReference type="FunFam" id="3.30.420.40:FF:000028">
    <property type="entry name" value="heat shock 70 kDa protein-like"/>
    <property type="match status" value="1"/>
</dbReference>
<dbReference type="PRINTS" id="PR00301">
    <property type="entry name" value="HEATSHOCK70"/>
</dbReference>
<comment type="similarity">
    <text evidence="1">Belongs to the heat shock protein 70 family.</text>
</comment>
<dbReference type="Proteomes" id="UP000198287">
    <property type="component" value="Unassembled WGS sequence"/>
</dbReference>
<dbReference type="GO" id="GO:0005524">
    <property type="term" value="F:ATP binding"/>
    <property type="evidence" value="ECO:0007669"/>
    <property type="project" value="UniProtKB-KW"/>
</dbReference>
<dbReference type="OrthoDB" id="7549170at2759"/>
<protein>
    <submittedName>
        <fullName evidence="4">97 kDa heat shock protein</fullName>
    </submittedName>
</protein>
<proteinExistence type="inferred from homology"/>
<keyword evidence="2" id="KW-0547">Nucleotide-binding</keyword>
<evidence type="ECO:0000313" key="5">
    <source>
        <dbReference type="Proteomes" id="UP000198287"/>
    </source>
</evidence>
<evidence type="ECO:0000256" key="1">
    <source>
        <dbReference type="ARBA" id="ARBA00007381"/>
    </source>
</evidence>
<dbReference type="Gene3D" id="3.90.640.10">
    <property type="entry name" value="Actin, Chain A, domain 4"/>
    <property type="match status" value="1"/>
</dbReference>
<dbReference type="FunFam" id="3.30.30.30:FF:000002">
    <property type="entry name" value="Heat shock 70 kDa protein 4"/>
    <property type="match status" value="1"/>
</dbReference>
<keyword evidence="3" id="KW-0067">ATP-binding</keyword>
<dbReference type="FunFam" id="3.90.640.10:FF:000004">
    <property type="entry name" value="Heat shock 70 kDa protein 4"/>
    <property type="match status" value="1"/>
</dbReference>
<dbReference type="InterPro" id="IPR013126">
    <property type="entry name" value="Hsp_70_fam"/>
</dbReference>
<accession>A0A226DNK7</accession>
<dbReference type="Gene3D" id="3.30.30.30">
    <property type="match status" value="1"/>
</dbReference>
<dbReference type="AlphaFoldDB" id="A0A226DNK7"/>
<dbReference type="InterPro" id="IPR043129">
    <property type="entry name" value="ATPase_NBD"/>
</dbReference>
<dbReference type="FunFam" id="3.30.420.40:FF:000171">
    <property type="entry name" value="Heat shock 70 kDa protein 4"/>
    <property type="match status" value="1"/>
</dbReference>
<evidence type="ECO:0000256" key="3">
    <source>
        <dbReference type="ARBA" id="ARBA00022840"/>
    </source>
</evidence>
<evidence type="ECO:0000313" key="4">
    <source>
        <dbReference type="EMBL" id="OXA46680.1"/>
    </source>
</evidence>
<dbReference type="Pfam" id="PF00012">
    <property type="entry name" value="HSP70"/>
    <property type="match status" value="2"/>
</dbReference>
<dbReference type="GO" id="GO:0005634">
    <property type="term" value="C:nucleus"/>
    <property type="evidence" value="ECO:0007669"/>
    <property type="project" value="TreeGrafter"/>
</dbReference>
<dbReference type="OMA" id="HTFENTE"/>
<evidence type="ECO:0000256" key="2">
    <source>
        <dbReference type="ARBA" id="ARBA00022741"/>
    </source>
</evidence>
<dbReference type="EMBL" id="LNIX01000014">
    <property type="protein sequence ID" value="OXA46680.1"/>
    <property type="molecule type" value="Genomic_DNA"/>
</dbReference>
<name>A0A226DNK7_FOLCA</name>
<dbReference type="PANTHER" id="PTHR45639">
    <property type="entry name" value="HSC70CB, ISOFORM G-RELATED"/>
    <property type="match status" value="1"/>
</dbReference>
<organism evidence="4 5">
    <name type="scientific">Folsomia candida</name>
    <name type="common">Springtail</name>
    <dbReference type="NCBI Taxonomy" id="158441"/>
    <lineage>
        <taxon>Eukaryota</taxon>
        <taxon>Metazoa</taxon>
        <taxon>Ecdysozoa</taxon>
        <taxon>Arthropoda</taxon>
        <taxon>Hexapoda</taxon>
        <taxon>Collembola</taxon>
        <taxon>Entomobryomorpha</taxon>
        <taxon>Isotomoidea</taxon>
        <taxon>Isotomidae</taxon>
        <taxon>Proisotominae</taxon>
        <taxon>Folsomia</taxon>
    </lineage>
</organism>
<dbReference type="SUPFAM" id="SSF53067">
    <property type="entry name" value="Actin-like ATPase domain"/>
    <property type="match status" value="3"/>
</dbReference>
<keyword evidence="5" id="KW-1185">Reference proteome</keyword>
<dbReference type="GO" id="GO:0140662">
    <property type="term" value="F:ATP-dependent protein folding chaperone"/>
    <property type="evidence" value="ECO:0007669"/>
    <property type="project" value="InterPro"/>
</dbReference>
<sequence length="539" mass="59550">MIGIDFGNQSCFVAVVKDGGVETVDNDYSLRATSSVVAFSARNRILGVAAANQRMSNLTNTISSFKPLLGWRWDDFFVQDELNKLPYKVIPHHSGGVAVEVNYCGKDKSYSVEHVTAMLLTGLKETTEVVLKGEIKNCVIAVSDSGIKLVLKKKYEIIEYRILIGFGHGGMVYDGIGTFLGQNEIPGMVPSYFTDPQRRALQAATKIAGMNVLQILSEPAAVSLAYGYYREDLPDEDEAPRNVVFVDCGHSSLQVWVCAFSEGNLKILTSCSAPSLGGRDFDSLLGLHFCTEFQKKYNIRPESNPRAYLRLLTEVEKVKKSMSSNSSVLPLNIESFLDDMDVSGNICRAESETISQSLLNGVETTLKNCLKDSKLQPKHIDSVEIVGGSTRIPAIKELISKIFKKSVSTTLNQDESVARGCALQCAILSKSRGIKSFKVQDIQYHSIRIVWDESLQEDGWKEVLPLHGPIPYSDSVTFHKQGNTFKFKVKCPLAEIGDYSIDNFSYELGDTTELRLDVGMNADGIFNLNEATAFHNNPK</sequence>
<dbReference type="Gene3D" id="2.60.34.10">
    <property type="entry name" value="Substrate Binding Domain Of DNAk, Chain A, domain 1"/>
    <property type="match status" value="1"/>
</dbReference>
<dbReference type="InterPro" id="IPR018181">
    <property type="entry name" value="Heat_shock_70_CS"/>
</dbReference>
<dbReference type="Gene3D" id="3.30.420.40">
    <property type="match status" value="3"/>
</dbReference>
<dbReference type="InterPro" id="IPR029047">
    <property type="entry name" value="HSP70_peptide-bd_sf"/>
</dbReference>
<dbReference type="GO" id="GO:0005829">
    <property type="term" value="C:cytosol"/>
    <property type="evidence" value="ECO:0007669"/>
    <property type="project" value="TreeGrafter"/>
</dbReference>
<dbReference type="PROSITE" id="PS01036">
    <property type="entry name" value="HSP70_3"/>
    <property type="match status" value="1"/>
</dbReference>
<gene>
    <name evidence="4" type="ORF">Fcan01_18155</name>
</gene>